<keyword evidence="3 6" id="KW-0713">Self-incompatibility</keyword>
<dbReference type="PANTHER" id="PTHR31232">
    <property type="match status" value="1"/>
</dbReference>
<keyword evidence="4 6" id="KW-0964">Secreted</keyword>
<feature type="chain" id="PRO_5042666921" description="S-protein homolog" evidence="6">
    <location>
        <begin position="31"/>
        <end position="139"/>
    </location>
</feature>
<keyword evidence="8" id="KW-1185">Reference proteome</keyword>
<comment type="subcellular location">
    <subcellularLocation>
        <location evidence="1 6">Secreted</location>
    </subcellularLocation>
</comment>
<feature type="signal peptide" evidence="6">
    <location>
        <begin position="1"/>
        <end position="30"/>
    </location>
</feature>
<evidence type="ECO:0000313" key="7">
    <source>
        <dbReference type="EMBL" id="KAK7363373.1"/>
    </source>
</evidence>
<dbReference type="Proteomes" id="UP001367508">
    <property type="component" value="Unassembled WGS sequence"/>
</dbReference>
<proteinExistence type="inferred from homology"/>
<gene>
    <name evidence="7" type="ORF">VNO77_05514</name>
</gene>
<dbReference type="EMBL" id="JAYMYQ010000001">
    <property type="protein sequence ID" value="KAK7363373.1"/>
    <property type="molecule type" value="Genomic_DNA"/>
</dbReference>
<organism evidence="7 8">
    <name type="scientific">Canavalia gladiata</name>
    <name type="common">Sword bean</name>
    <name type="synonym">Dolichos gladiatus</name>
    <dbReference type="NCBI Taxonomy" id="3824"/>
    <lineage>
        <taxon>Eukaryota</taxon>
        <taxon>Viridiplantae</taxon>
        <taxon>Streptophyta</taxon>
        <taxon>Embryophyta</taxon>
        <taxon>Tracheophyta</taxon>
        <taxon>Spermatophyta</taxon>
        <taxon>Magnoliopsida</taxon>
        <taxon>eudicotyledons</taxon>
        <taxon>Gunneridae</taxon>
        <taxon>Pentapetalae</taxon>
        <taxon>rosids</taxon>
        <taxon>fabids</taxon>
        <taxon>Fabales</taxon>
        <taxon>Fabaceae</taxon>
        <taxon>Papilionoideae</taxon>
        <taxon>50 kb inversion clade</taxon>
        <taxon>NPAAA clade</taxon>
        <taxon>indigoferoid/millettioid clade</taxon>
        <taxon>Phaseoleae</taxon>
        <taxon>Canavalia</taxon>
    </lineage>
</organism>
<evidence type="ECO:0000256" key="6">
    <source>
        <dbReference type="RuleBase" id="RU367044"/>
    </source>
</evidence>
<evidence type="ECO:0000256" key="2">
    <source>
        <dbReference type="ARBA" id="ARBA00005581"/>
    </source>
</evidence>
<comment type="similarity">
    <text evidence="2 6">Belongs to the plant self-incompatibility (S1) protein family.</text>
</comment>
<reference evidence="7 8" key="1">
    <citation type="submission" date="2024-01" db="EMBL/GenBank/DDBJ databases">
        <title>The genomes of 5 underutilized Papilionoideae crops provide insights into root nodulation and disease resistanc.</title>
        <authorList>
            <person name="Jiang F."/>
        </authorList>
    </citation>
    <scope>NUCLEOTIDE SEQUENCE [LARGE SCALE GENOMIC DNA]</scope>
    <source>
        <strain evidence="7">LVBAO_FW01</strain>
        <tissue evidence="7">Leaves</tissue>
    </source>
</reference>
<dbReference type="GO" id="GO:0005576">
    <property type="term" value="C:extracellular region"/>
    <property type="evidence" value="ECO:0007669"/>
    <property type="project" value="UniProtKB-SubCell"/>
</dbReference>
<evidence type="ECO:0000256" key="1">
    <source>
        <dbReference type="ARBA" id="ARBA00004613"/>
    </source>
</evidence>
<evidence type="ECO:0000256" key="3">
    <source>
        <dbReference type="ARBA" id="ARBA00022471"/>
    </source>
</evidence>
<dbReference type="InterPro" id="IPR010264">
    <property type="entry name" value="Self-incomp_S1"/>
</dbReference>
<evidence type="ECO:0000313" key="8">
    <source>
        <dbReference type="Proteomes" id="UP001367508"/>
    </source>
</evidence>
<accession>A0AAN9N3N2</accession>
<dbReference type="GO" id="GO:0060320">
    <property type="term" value="P:rejection of self pollen"/>
    <property type="evidence" value="ECO:0007669"/>
    <property type="project" value="UniProtKB-KW"/>
</dbReference>
<sequence>MEEHKGGIAMITPLITLLLIIGLCIHAVEGAKHVSIKNKLGSGKNLTLHCQSKDDDLGKHNIAYDDEFGWDFNDNIAGTTLFFCNLGWEKVGDYIFDAYSFARDKVRCDAGCSWLVAAEGIYGLNGKTGFWEFIYYWPN</sequence>
<dbReference type="PANTHER" id="PTHR31232:SF18">
    <property type="entry name" value="S-PROTEIN HOMOLOG"/>
    <property type="match status" value="1"/>
</dbReference>
<dbReference type="AlphaFoldDB" id="A0AAN9N3N2"/>
<protein>
    <recommendedName>
        <fullName evidence="6">S-protein homolog</fullName>
    </recommendedName>
</protein>
<evidence type="ECO:0000256" key="4">
    <source>
        <dbReference type="ARBA" id="ARBA00022525"/>
    </source>
</evidence>
<evidence type="ECO:0000256" key="5">
    <source>
        <dbReference type="ARBA" id="ARBA00022729"/>
    </source>
</evidence>
<keyword evidence="5 6" id="KW-0732">Signal</keyword>
<comment type="caution">
    <text evidence="7">The sequence shown here is derived from an EMBL/GenBank/DDBJ whole genome shotgun (WGS) entry which is preliminary data.</text>
</comment>
<name>A0AAN9N3N2_CANGL</name>
<dbReference type="Pfam" id="PF05938">
    <property type="entry name" value="Self-incomp_S1"/>
    <property type="match status" value="1"/>
</dbReference>